<evidence type="ECO:0000313" key="2">
    <source>
        <dbReference type="EMBL" id="KKR82785.1"/>
    </source>
</evidence>
<dbReference type="EMBL" id="LCAB01000009">
    <property type="protein sequence ID" value="KKR82785.1"/>
    <property type="molecule type" value="Genomic_DNA"/>
</dbReference>
<keyword evidence="1" id="KW-1133">Transmembrane helix</keyword>
<dbReference type="Proteomes" id="UP000034601">
    <property type="component" value="Unassembled WGS sequence"/>
</dbReference>
<proteinExistence type="predicted"/>
<evidence type="ECO:0000313" key="3">
    <source>
        <dbReference type="Proteomes" id="UP000034601"/>
    </source>
</evidence>
<keyword evidence="1" id="KW-0472">Membrane</keyword>
<reference evidence="2 3" key="1">
    <citation type="journal article" date="2015" name="Nature">
        <title>rRNA introns, odd ribosomes, and small enigmatic genomes across a large radiation of phyla.</title>
        <authorList>
            <person name="Brown C.T."/>
            <person name="Hug L.A."/>
            <person name="Thomas B.C."/>
            <person name="Sharon I."/>
            <person name="Castelle C.J."/>
            <person name="Singh A."/>
            <person name="Wilkins M.J."/>
            <person name="Williams K.H."/>
            <person name="Banfield J.F."/>
        </authorList>
    </citation>
    <scope>NUCLEOTIDE SEQUENCE [LARGE SCALE GENOMIC DNA]</scope>
</reference>
<feature type="transmembrane region" description="Helical" evidence="1">
    <location>
        <begin position="61"/>
        <end position="81"/>
    </location>
</feature>
<dbReference type="InterPro" id="IPR043716">
    <property type="entry name" value="DUF5657"/>
</dbReference>
<gene>
    <name evidence="2" type="ORF">UU29_C0009G0056</name>
</gene>
<accession>A0A0G0WEU5</accession>
<sequence length="82" mass="8839">MSVESQFTSAIFTFESVLAVFKTGILSLSVAYFFFSLIVVRQVNMMTETVITEAGPILRALSILHAGVALGATVLFIGFLFG</sequence>
<keyword evidence="1" id="KW-0812">Transmembrane</keyword>
<evidence type="ECO:0000256" key="1">
    <source>
        <dbReference type="SAM" id="Phobius"/>
    </source>
</evidence>
<dbReference type="Pfam" id="PF18901">
    <property type="entry name" value="DUF5657"/>
    <property type="match status" value="1"/>
</dbReference>
<feature type="transmembrane region" description="Helical" evidence="1">
    <location>
        <begin position="20"/>
        <end position="40"/>
    </location>
</feature>
<organism evidence="2 3">
    <name type="scientific">Candidatus Daviesbacteria bacterium GW2011_GWA2_40_9</name>
    <dbReference type="NCBI Taxonomy" id="1618424"/>
    <lineage>
        <taxon>Bacteria</taxon>
        <taxon>Candidatus Daviesiibacteriota</taxon>
    </lineage>
</organism>
<comment type="caution">
    <text evidence="2">The sequence shown here is derived from an EMBL/GenBank/DDBJ whole genome shotgun (WGS) entry which is preliminary data.</text>
</comment>
<protein>
    <submittedName>
        <fullName evidence="2">Uncharacterized protein</fullName>
    </submittedName>
</protein>
<name>A0A0G0WEU5_9BACT</name>
<dbReference type="AlphaFoldDB" id="A0A0G0WEU5"/>